<dbReference type="RefSeq" id="XP_007705900.1">
    <property type="nucleotide sequence ID" value="XM_007707710.1"/>
</dbReference>
<evidence type="ECO:0000313" key="2">
    <source>
        <dbReference type="Proteomes" id="UP000016934"/>
    </source>
</evidence>
<dbReference type="KEGG" id="bsc:COCSADRAFT_103889"/>
<evidence type="ECO:0000313" key="1">
    <source>
        <dbReference type="EMBL" id="EMD58453.1"/>
    </source>
</evidence>
<dbReference type="GeneID" id="19129871"/>
<proteinExistence type="predicted"/>
<accession>M2RTC0</accession>
<reference evidence="1 2" key="1">
    <citation type="journal article" date="2012" name="PLoS Pathog.">
        <title>Diverse lifestyles and strategies of plant pathogenesis encoded in the genomes of eighteen Dothideomycetes fungi.</title>
        <authorList>
            <person name="Ohm R.A."/>
            <person name="Feau N."/>
            <person name="Henrissat B."/>
            <person name="Schoch C.L."/>
            <person name="Horwitz B.A."/>
            <person name="Barry K.W."/>
            <person name="Condon B.J."/>
            <person name="Copeland A.C."/>
            <person name="Dhillon B."/>
            <person name="Glaser F."/>
            <person name="Hesse C.N."/>
            <person name="Kosti I."/>
            <person name="LaButti K."/>
            <person name="Lindquist E.A."/>
            <person name="Lucas S."/>
            <person name="Salamov A.A."/>
            <person name="Bradshaw R.E."/>
            <person name="Ciuffetti L."/>
            <person name="Hamelin R.C."/>
            <person name="Kema G.H.J."/>
            <person name="Lawrence C."/>
            <person name="Scott J.A."/>
            <person name="Spatafora J.W."/>
            <person name="Turgeon B.G."/>
            <person name="de Wit P.J.G.M."/>
            <person name="Zhong S."/>
            <person name="Goodwin S.B."/>
            <person name="Grigoriev I.V."/>
        </authorList>
    </citation>
    <scope>NUCLEOTIDE SEQUENCE [LARGE SCALE GENOMIC DNA]</scope>
    <source>
        <strain evidence="2">ND90Pr / ATCC 201652</strain>
    </source>
</reference>
<protein>
    <submittedName>
        <fullName evidence="1">Uncharacterized protein</fullName>
    </submittedName>
</protein>
<dbReference type="AlphaFoldDB" id="M2RTC0"/>
<dbReference type="Proteomes" id="UP000016934">
    <property type="component" value="Unassembled WGS sequence"/>
</dbReference>
<feature type="non-terminal residue" evidence="1">
    <location>
        <position position="1"/>
    </location>
</feature>
<organism evidence="1 2">
    <name type="scientific">Cochliobolus sativus (strain ND90Pr / ATCC 201652)</name>
    <name type="common">Common root rot and spot blotch fungus</name>
    <name type="synonym">Bipolaris sorokiniana</name>
    <dbReference type="NCBI Taxonomy" id="665912"/>
    <lineage>
        <taxon>Eukaryota</taxon>
        <taxon>Fungi</taxon>
        <taxon>Dikarya</taxon>
        <taxon>Ascomycota</taxon>
        <taxon>Pezizomycotina</taxon>
        <taxon>Dothideomycetes</taxon>
        <taxon>Pleosporomycetidae</taxon>
        <taxon>Pleosporales</taxon>
        <taxon>Pleosporineae</taxon>
        <taxon>Pleosporaceae</taxon>
        <taxon>Bipolaris</taxon>
    </lineage>
</organism>
<name>M2RTC0_COCSN</name>
<dbReference type="OrthoDB" id="3808780at2759"/>
<keyword evidence="2" id="KW-1185">Reference proteome</keyword>
<reference evidence="2" key="2">
    <citation type="journal article" date="2013" name="PLoS Genet.">
        <title>Comparative genome structure, secondary metabolite, and effector coding capacity across Cochliobolus pathogens.</title>
        <authorList>
            <person name="Condon B.J."/>
            <person name="Leng Y."/>
            <person name="Wu D."/>
            <person name="Bushley K.E."/>
            <person name="Ohm R.A."/>
            <person name="Otillar R."/>
            <person name="Martin J."/>
            <person name="Schackwitz W."/>
            <person name="Grimwood J."/>
            <person name="MohdZainudin N."/>
            <person name="Xue C."/>
            <person name="Wang R."/>
            <person name="Manning V.A."/>
            <person name="Dhillon B."/>
            <person name="Tu Z.J."/>
            <person name="Steffenson B.J."/>
            <person name="Salamov A."/>
            <person name="Sun H."/>
            <person name="Lowry S."/>
            <person name="LaButti K."/>
            <person name="Han J."/>
            <person name="Copeland A."/>
            <person name="Lindquist E."/>
            <person name="Barry K."/>
            <person name="Schmutz J."/>
            <person name="Baker S.E."/>
            <person name="Ciuffetti L.M."/>
            <person name="Grigoriev I.V."/>
            <person name="Zhong S."/>
            <person name="Turgeon B.G."/>
        </authorList>
    </citation>
    <scope>NUCLEOTIDE SEQUENCE [LARGE SCALE GENOMIC DNA]</scope>
    <source>
        <strain evidence="2">ND90Pr / ATCC 201652</strain>
    </source>
</reference>
<dbReference type="EMBL" id="KB445656">
    <property type="protein sequence ID" value="EMD58453.1"/>
    <property type="molecule type" value="Genomic_DNA"/>
</dbReference>
<sequence>LMATLNEKPIRKPKIATLDKYNRSRTKLRTFLTNINLYCGYNDIPNNKEKILIANTHIKEKAAS</sequence>
<dbReference type="HOGENOM" id="CLU_206083_0_0_1"/>
<gene>
    <name evidence="1" type="ORF">COCSADRAFT_103889</name>
</gene>